<organism evidence="8 9">
    <name type="scientific">Alteromonas aquimaris</name>
    <dbReference type="NCBI Taxonomy" id="2998417"/>
    <lineage>
        <taxon>Bacteria</taxon>
        <taxon>Pseudomonadati</taxon>
        <taxon>Pseudomonadota</taxon>
        <taxon>Gammaproteobacteria</taxon>
        <taxon>Alteromonadales</taxon>
        <taxon>Alteromonadaceae</taxon>
        <taxon>Alteromonas/Salinimonas group</taxon>
        <taxon>Alteromonas</taxon>
    </lineage>
</organism>
<comment type="caution">
    <text evidence="8">The sequence shown here is derived from an EMBL/GenBank/DDBJ whole genome shotgun (WGS) entry which is preliminary data.</text>
</comment>
<dbReference type="PANTHER" id="PTHR34137">
    <property type="entry name" value="EXODEOXYRIBONUCLEASE 7 SMALL SUBUNIT"/>
    <property type="match status" value="1"/>
</dbReference>
<comment type="similarity">
    <text evidence="1 6">Belongs to the XseB family.</text>
</comment>
<comment type="subunit">
    <text evidence="6">Heterooligomer composed of large and small subunits.</text>
</comment>
<keyword evidence="9" id="KW-1185">Reference proteome</keyword>
<sequence length="86" mass="9533">MAEDKNTPSFEETLAKLDSIVNEMESGDLPLQDALEKFEQGIKLSRLSQKALEEAEQKVQILLSEQQQETLSSFDPEDADSDGSTS</sequence>
<dbReference type="InterPro" id="IPR037004">
    <property type="entry name" value="Exonuc_VII_ssu_sf"/>
</dbReference>
<evidence type="ECO:0000256" key="6">
    <source>
        <dbReference type="HAMAP-Rule" id="MF_00337"/>
    </source>
</evidence>
<reference evidence="8" key="1">
    <citation type="submission" date="2022-11" db="EMBL/GenBank/DDBJ databases">
        <title>Alteromonas sp. nov., isolated from sea water of the Qingdao.</title>
        <authorList>
            <person name="Wang Q."/>
        </authorList>
    </citation>
    <scope>NUCLEOTIDE SEQUENCE</scope>
    <source>
        <strain evidence="8">ASW11-7</strain>
    </source>
</reference>
<proteinExistence type="inferred from homology"/>
<dbReference type="NCBIfam" id="NF002137">
    <property type="entry name" value="PRK00977.1-1"/>
    <property type="match status" value="1"/>
</dbReference>
<evidence type="ECO:0000313" key="9">
    <source>
        <dbReference type="Proteomes" id="UP001142810"/>
    </source>
</evidence>
<dbReference type="NCBIfam" id="NF002140">
    <property type="entry name" value="PRK00977.1-4"/>
    <property type="match status" value="1"/>
</dbReference>
<accession>A0ABT3P3T0</accession>
<dbReference type="EMBL" id="JAPFRD010000002">
    <property type="protein sequence ID" value="MCW8107413.1"/>
    <property type="molecule type" value="Genomic_DNA"/>
</dbReference>
<feature type="region of interest" description="Disordered" evidence="7">
    <location>
        <begin position="66"/>
        <end position="86"/>
    </location>
</feature>
<feature type="compositionally biased region" description="Acidic residues" evidence="7">
    <location>
        <begin position="75"/>
        <end position="86"/>
    </location>
</feature>
<dbReference type="GO" id="GO:0008855">
    <property type="term" value="F:exodeoxyribonuclease VII activity"/>
    <property type="evidence" value="ECO:0007669"/>
    <property type="project" value="UniProtKB-EC"/>
</dbReference>
<comment type="catalytic activity">
    <reaction evidence="6">
        <text>Exonucleolytic cleavage in either 5'- to 3'- or 3'- to 5'-direction to yield nucleoside 5'-phosphates.</text>
        <dbReference type="EC" id="3.1.11.6"/>
    </reaction>
</comment>
<evidence type="ECO:0000256" key="1">
    <source>
        <dbReference type="ARBA" id="ARBA00009998"/>
    </source>
</evidence>
<keyword evidence="5 6" id="KW-0269">Exonuclease</keyword>
<comment type="subcellular location">
    <subcellularLocation>
        <location evidence="6">Cytoplasm</location>
    </subcellularLocation>
</comment>
<protein>
    <recommendedName>
        <fullName evidence="6">Exodeoxyribonuclease 7 small subunit</fullName>
        <ecNumber evidence="6">3.1.11.6</ecNumber>
    </recommendedName>
    <alternativeName>
        <fullName evidence="6">Exodeoxyribonuclease VII small subunit</fullName>
        <shortName evidence="6">Exonuclease VII small subunit</shortName>
    </alternativeName>
</protein>
<evidence type="ECO:0000313" key="8">
    <source>
        <dbReference type="EMBL" id="MCW8107413.1"/>
    </source>
</evidence>
<dbReference type="NCBIfam" id="TIGR01280">
    <property type="entry name" value="xseB"/>
    <property type="match status" value="1"/>
</dbReference>
<dbReference type="EC" id="3.1.11.6" evidence="6"/>
<dbReference type="Pfam" id="PF02609">
    <property type="entry name" value="Exonuc_VII_S"/>
    <property type="match status" value="1"/>
</dbReference>
<evidence type="ECO:0000256" key="2">
    <source>
        <dbReference type="ARBA" id="ARBA00022490"/>
    </source>
</evidence>
<dbReference type="PANTHER" id="PTHR34137:SF1">
    <property type="entry name" value="EXODEOXYRIBONUCLEASE 7 SMALL SUBUNIT"/>
    <property type="match status" value="1"/>
</dbReference>
<comment type="function">
    <text evidence="6">Bidirectionally degrades single-stranded DNA into large acid-insoluble oligonucleotides, which are then degraded further into small acid-soluble oligonucleotides.</text>
</comment>
<dbReference type="RefSeq" id="WP_265616107.1">
    <property type="nucleotide sequence ID" value="NZ_JAPFRD010000002.1"/>
</dbReference>
<evidence type="ECO:0000256" key="4">
    <source>
        <dbReference type="ARBA" id="ARBA00022801"/>
    </source>
</evidence>
<dbReference type="SUPFAM" id="SSF116842">
    <property type="entry name" value="XseB-like"/>
    <property type="match status" value="1"/>
</dbReference>
<evidence type="ECO:0000256" key="5">
    <source>
        <dbReference type="ARBA" id="ARBA00022839"/>
    </source>
</evidence>
<evidence type="ECO:0000256" key="3">
    <source>
        <dbReference type="ARBA" id="ARBA00022722"/>
    </source>
</evidence>
<gene>
    <name evidence="6 8" type="primary">xseB</name>
    <name evidence="8" type="ORF">OPS25_02710</name>
</gene>
<dbReference type="Gene3D" id="1.10.287.1040">
    <property type="entry name" value="Exonuclease VII, small subunit"/>
    <property type="match status" value="1"/>
</dbReference>
<dbReference type="Proteomes" id="UP001142810">
    <property type="component" value="Unassembled WGS sequence"/>
</dbReference>
<evidence type="ECO:0000256" key="7">
    <source>
        <dbReference type="SAM" id="MobiDB-lite"/>
    </source>
</evidence>
<keyword evidence="2 6" id="KW-0963">Cytoplasm</keyword>
<keyword evidence="3 6" id="KW-0540">Nuclease</keyword>
<dbReference type="InterPro" id="IPR003761">
    <property type="entry name" value="Exonuc_VII_S"/>
</dbReference>
<name>A0ABT3P3T0_9ALTE</name>
<keyword evidence="4 6" id="KW-0378">Hydrolase</keyword>
<dbReference type="PIRSF" id="PIRSF006488">
    <property type="entry name" value="Exonuc_VII_S"/>
    <property type="match status" value="1"/>
</dbReference>
<dbReference type="HAMAP" id="MF_00337">
    <property type="entry name" value="Exonuc_7_S"/>
    <property type="match status" value="1"/>
</dbReference>